<dbReference type="SUPFAM" id="SSF53383">
    <property type="entry name" value="PLP-dependent transferases"/>
    <property type="match status" value="1"/>
</dbReference>
<dbReference type="Proteomes" id="UP000316079">
    <property type="component" value="Unassembled WGS sequence"/>
</dbReference>
<dbReference type="OrthoDB" id="10261951at2759"/>
<dbReference type="Pfam" id="PF01212">
    <property type="entry name" value="Beta_elim_lyase"/>
    <property type="match status" value="1"/>
</dbReference>
<dbReference type="PANTHER" id="PTHR48097">
    <property type="entry name" value="L-THREONINE ALDOLASE-RELATED"/>
    <property type="match status" value="1"/>
</dbReference>
<dbReference type="GO" id="GO:0005829">
    <property type="term" value="C:cytosol"/>
    <property type="evidence" value="ECO:0007669"/>
    <property type="project" value="TreeGrafter"/>
</dbReference>
<organism evidence="5 6">
    <name type="scientific">Danionella cerebrum</name>
    <dbReference type="NCBI Taxonomy" id="2873325"/>
    <lineage>
        <taxon>Eukaryota</taxon>
        <taxon>Metazoa</taxon>
        <taxon>Chordata</taxon>
        <taxon>Craniata</taxon>
        <taxon>Vertebrata</taxon>
        <taxon>Euteleostomi</taxon>
        <taxon>Actinopterygii</taxon>
        <taxon>Neopterygii</taxon>
        <taxon>Teleostei</taxon>
        <taxon>Ostariophysi</taxon>
        <taxon>Cypriniformes</taxon>
        <taxon>Danionidae</taxon>
        <taxon>Danioninae</taxon>
        <taxon>Danionella</taxon>
    </lineage>
</organism>
<dbReference type="EMBL" id="SRMA01027412">
    <property type="protein sequence ID" value="TRY53905.1"/>
    <property type="molecule type" value="Genomic_DNA"/>
</dbReference>
<dbReference type="GO" id="GO:0008732">
    <property type="term" value="F:L-allo-threonine aldolase activity"/>
    <property type="evidence" value="ECO:0007669"/>
    <property type="project" value="TreeGrafter"/>
</dbReference>
<comment type="similarity">
    <text evidence="2">Belongs to the threonine aldolase family.</text>
</comment>
<dbReference type="PANTHER" id="PTHR48097:SF9">
    <property type="entry name" value="L-THREONINE ALDOLASE"/>
    <property type="match status" value="1"/>
</dbReference>
<evidence type="ECO:0000256" key="2">
    <source>
        <dbReference type="ARBA" id="ARBA00006966"/>
    </source>
</evidence>
<comment type="caution">
    <text evidence="5">The sequence shown here is derived from an EMBL/GenBank/DDBJ whole genome shotgun (WGS) entry which is preliminary data.</text>
</comment>
<keyword evidence="6" id="KW-1185">Reference proteome</keyword>
<keyword evidence="3" id="KW-0663">Pyridoxal phosphate</keyword>
<comment type="cofactor">
    <cofactor evidence="1">
        <name>pyridoxal 5'-phosphate</name>
        <dbReference type="ChEBI" id="CHEBI:597326"/>
    </cofactor>
</comment>
<dbReference type="GO" id="GO:0006567">
    <property type="term" value="P:L-threonine catabolic process"/>
    <property type="evidence" value="ECO:0007669"/>
    <property type="project" value="TreeGrafter"/>
</dbReference>
<proteinExistence type="inferred from homology"/>
<evidence type="ECO:0000256" key="3">
    <source>
        <dbReference type="ARBA" id="ARBA00022898"/>
    </source>
</evidence>
<dbReference type="AlphaFoldDB" id="A0A553ML46"/>
<protein>
    <recommendedName>
        <fullName evidence="4">Aromatic amino acid beta-eliminating lyase/threonine aldolase domain-containing protein</fullName>
    </recommendedName>
</protein>
<dbReference type="InterPro" id="IPR015424">
    <property type="entry name" value="PyrdxlP-dep_Trfase"/>
</dbReference>
<evidence type="ECO:0000313" key="6">
    <source>
        <dbReference type="Proteomes" id="UP000316079"/>
    </source>
</evidence>
<dbReference type="InterPro" id="IPR001597">
    <property type="entry name" value="ArAA_b-elim_lyase/Thr_aldolase"/>
</dbReference>
<dbReference type="InterPro" id="IPR015421">
    <property type="entry name" value="PyrdxlP-dep_Trfase_major"/>
</dbReference>
<evidence type="ECO:0000313" key="5">
    <source>
        <dbReference type="EMBL" id="TRY53905.1"/>
    </source>
</evidence>
<sequence length="154" mass="16689">MSFKTVSGIVRVAHHCVHRAGAFQLNSKRLYYGSRKTELSSALRIVDLRSDTVTKPGAAMRQAMAEAEVGDDVFGEDPTVNELQIAAADLFGMEAALFVPSGTMSNLIAVMVHCKERGDEMIVGDLSHIHIYEQGGSAQVNNREVSVSVCTESF</sequence>
<feature type="domain" description="Aromatic amino acid beta-eliminating lyase/threonine aldolase" evidence="4">
    <location>
        <begin position="47"/>
        <end position="143"/>
    </location>
</feature>
<dbReference type="GO" id="GO:0006545">
    <property type="term" value="P:glycine biosynthetic process"/>
    <property type="evidence" value="ECO:0007669"/>
    <property type="project" value="TreeGrafter"/>
</dbReference>
<gene>
    <name evidence="5" type="ORF">DNTS_033669</name>
</gene>
<dbReference type="Gene3D" id="3.40.640.10">
    <property type="entry name" value="Type I PLP-dependent aspartate aminotransferase-like (Major domain)"/>
    <property type="match status" value="1"/>
</dbReference>
<evidence type="ECO:0000259" key="4">
    <source>
        <dbReference type="Pfam" id="PF01212"/>
    </source>
</evidence>
<evidence type="ECO:0000256" key="1">
    <source>
        <dbReference type="ARBA" id="ARBA00001933"/>
    </source>
</evidence>
<accession>A0A553ML46</accession>
<reference evidence="5 6" key="1">
    <citation type="journal article" date="2019" name="Sci. Data">
        <title>Hybrid genome assembly and annotation of Danionella translucida.</title>
        <authorList>
            <person name="Kadobianskyi M."/>
            <person name="Schulze L."/>
            <person name="Schuelke M."/>
            <person name="Judkewitz B."/>
        </authorList>
    </citation>
    <scope>NUCLEOTIDE SEQUENCE [LARGE SCALE GENOMIC DNA]</scope>
    <source>
        <strain evidence="5 6">Bolton</strain>
    </source>
</reference>
<dbReference type="STRING" id="623744.A0A553ML46"/>
<name>A0A553ML46_9TELE</name>